<dbReference type="Gene3D" id="3.50.50.60">
    <property type="entry name" value="FAD/NAD(P)-binding domain"/>
    <property type="match status" value="1"/>
</dbReference>
<dbReference type="RefSeq" id="XP_013263102.1">
    <property type="nucleotide sequence ID" value="XM_013407648.1"/>
</dbReference>
<accession>A0A072PL77</accession>
<name>A0A072PL77_9EURO</name>
<dbReference type="GeneID" id="25277018"/>
<dbReference type="AlphaFoldDB" id="A0A072PL77"/>
<reference evidence="2 3" key="1">
    <citation type="submission" date="2013-03" db="EMBL/GenBank/DDBJ databases">
        <title>The Genome Sequence of Exophiala aquamarina CBS 119918.</title>
        <authorList>
            <consortium name="The Broad Institute Genomics Platform"/>
            <person name="Cuomo C."/>
            <person name="de Hoog S."/>
            <person name="Gorbushina A."/>
            <person name="Walker B."/>
            <person name="Young S.K."/>
            <person name="Zeng Q."/>
            <person name="Gargeya S."/>
            <person name="Fitzgerald M."/>
            <person name="Haas B."/>
            <person name="Abouelleil A."/>
            <person name="Allen A.W."/>
            <person name="Alvarado L."/>
            <person name="Arachchi H.M."/>
            <person name="Berlin A.M."/>
            <person name="Chapman S.B."/>
            <person name="Gainer-Dewar J."/>
            <person name="Goldberg J."/>
            <person name="Griggs A."/>
            <person name="Gujja S."/>
            <person name="Hansen M."/>
            <person name="Howarth C."/>
            <person name="Imamovic A."/>
            <person name="Ireland A."/>
            <person name="Larimer J."/>
            <person name="McCowan C."/>
            <person name="Murphy C."/>
            <person name="Pearson M."/>
            <person name="Poon T.W."/>
            <person name="Priest M."/>
            <person name="Roberts A."/>
            <person name="Saif S."/>
            <person name="Shea T."/>
            <person name="Sisk P."/>
            <person name="Sykes S."/>
            <person name="Wortman J."/>
            <person name="Nusbaum C."/>
            <person name="Birren B."/>
        </authorList>
    </citation>
    <scope>NUCLEOTIDE SEQUENCE [LARGE SCALE GENOMIC DNA]</scope>
    <source>
        <strain evidence="2 3">CBS 119918</strain>
    </source>
</reference>
<keyword evidence="3" id="KW-1185">Reference proteome</keyword>
<protein>
    <recommendedName>
        <fullName evidence="1">FAD dependent oxidoreductase domain-containing protein</fullName>
    </recommendedName>
</protein>
<dbReference type="Proteomes" id="UP000027920">
    <property type="component" value="Unassembled WGS sequence"/>
</dbReference>
<dbReference type="GO" id="GO:0005737">
    <property type="term" value="C:cytoplasm"/>
    <property type="evidence" value="ECO:0007669"/>
    <property type="project" value="TreeGrafter"/>
</dbReference>
<evidence type="ECO:0000259" key="1">
    <source>
        <dbReference type="Pfam" id="PF01266"/>
    </source>
</evidence>
<dbReference type="InterPro" id="IPR006076">
    <property type="entry name" value="FAD-dep_OxRdtase"/>
</dbReference>
<proteinExistence type="predicted"/>
<evidence type="ECO:0000313" key="2">
    <source>
        <dbReference type="EMBL" id="KEF60512.1"/>
    </source>
</evidence>
<dbReference type="OrthoDB" id="429143at2759"/>
<dbReference type="InterPro" id="IPR036188">
    <property type="entry name" value="FAD/NAD-bd_sf"/>
</dbReference>
<feature type="domain" description="FAD dependent oxidoreductase" evidence="1">
    <location>
        <begin position="40"/>
        <end position="416"/>
    </location>
</feature>
<evidence type="ECO:0000313" key="3">
    <source>
        <dbReference type="Proteomes" id="UP000027920"/>
    </source>
</evidence>
<comment type="caution">
    <text evidence="2">The sequence shown here is derived from an EMBL/GenBank/DDBJ whole genome shotgun (WGS) entry which is preliminary data.</text>
</comment>
<dbReference type="Pfam" id="PF01266">
    <property type="entry name" value="DAO"/>
    <property type="match status" value="1"/>
</dbReference>
<organism evidence="2 3">
    <name type="scientific">Exophiala aquamarina CBS 119918</name>
    <dbReference type="NCBI Taxonomy" id="1182545"/>
    <lineage>
        <taxon>Eukaryota</taxon>
        <taxon>Fungi</taxon>
        <taxon>Dikarya</taxon>
        <taxon>Ascomycota</taxon>
        <taxon>Pezizomycotina</taxon>
        <taxon>Eurotiomycetes</taxon>
        <taxon>Chaetothyriomycetidae</taxon>
        <taxon>Chaetothyriales</taxon>
        <taxon>Herpotrichiellaceae</taxon>
        <taxon>Exophiala</taxon>
    </lineage>
</organism>
<dbReference type="EMBL" id="AMGV01000002">
    <property type="protein sequence ID" value="KEF60512.1"/>
    <property type="molecule type" value="Genomic_DNA"/>
</dbReference>
<dbReference type="HOGENOM" id="CLU_022730_0_1_1"/>
<gene>
    <name evidence="2" type="ORF">A1O9_02073</name>
</gene>
<dbReference type="STRING" id="1182545.A0A072PL77"/>
<dbReference type="PANTHER" id="PTHR13847">
    <property type="entry name" value="SARCOSINE DEHYDROGENASE-RELATED"/>
    <property type="match status" value="1"/>
</dbReference>
<dbReference type="VEuPathDB" id="FungiDB:A1O9_02073"/>
<dbReference type="SUPFAM" id="SSF51905">
    <property type="entry name" value="FAD/NAD(P)-binding domain"/>
    <property type="match status" value="1"/>
</dbReference>
<dbReference type="Gene3D" id="3.30.9.10">
    <property type="entry name" value="D-Amino Acid Oxidase, subunit A, domain 2"/>
    <property type="match status" value="1"/>
</dbReference>
<dbReference type="PANTHER" id="PTHR13847:SF279">
    <property type="entry name" value="FAD DEPENDENT OXIDOREDUCTASE DOMAIN-CONTAINING PROTEIN-RELATED"/>
    <property type="match status" value="1"/>
</dbReference>
<sequence length="460" mass="50494">MTDQTSGHKPIPNSTKPFWRVQLHALDKHRSTSDLPTEADIVIIGSGFSGSALAHYIYEDNPTPPSVVILEAREACSGASARNGGHCKPERYYQLASHIKKYGAKKAIEVARFEKSQLHAMKELVEKENIDCDFTLTRSCDVILDPGLAKATDEAFAEMVKAGEADLTDVYHAKAKDAEMLSGVKGALSAFTVTAAHLWPYKLVMHLLQGAVNKGANLQTNTPVTKVSDQPLPDGRWLVATPRGSIKAKKIFFASNAYTRDIAPQFARHIIPVRGIASRIVVPEGKNRPFLPYTYNLRHGPGLFDYLASRADGSIVVGGAKPLFWHDRSHWYNVHDDSKLIESAKPWFDGLMQRSFAGWENSGAYTERVWTGIMGWTSDFMPYVGDVPGKPGQAILAGYSGHGMPMILLSARGLVQMMQGKSFEEVGIPELFKPTEERLASTKNEILDGSHPSSMGASKL</sequence>